<gene>
    <name evidence="3" type="ORF">NNX28_09620</name>
</gene>
<evidence type="ECO:0008006" key="5">
    <source>
        <dbReference type="Google" id="ProtNLM"/>
    </source>
</evidence>
<name>A0ABT1NSW4_9MICC</name>
<comment type="caution">
    <text evidence="3">The sequence shown here is derived from an EMBL/GenBank/DDBJ whole genome shotgun (WGS) entry which is preliminary data.</text>
</comment>
<evidence type="ECO:0000313" key="3">
    <source>
        <dbReference type="EMBL" id="MCQ1950187.1"/>
    </source>
</evidence>
<proteinExistence type="predicted"/>
<dbReference type="EMBL" id="JANFLP010000008">
    <property type="protein sequence ID" value="MCQ1950187.1"/>
    <property type="molecule type" value="Genomic_DNA"/>
</dbReference>
<evidence type="ECO:0000256" key="2">
    <source>
        <dbReference type="SAM" id="SignalP"/>
    </source>
</evidence>
<feature type="region of interest" description="Disordered" evidence="1">
    <location>
        <begin position="234"/>
        <end position="254"/>
    </location>
</feature>
<reference evidence="3 4" key="1">
    <citation type="submission" date="2022-07" db="EMBL/GenBank/DDBJ databases">
        <title>Novel species in genus Arthrobacter.</title>
        <authorList>
            <person name="Liu Y."/>
        </authorList>
    </citation>
    <scope>NUCLEOTIDE SEQUENCE [LARGE SCALE GENOMIC DNA]</scope>
    <source>
        <strain evidence="4">zg-Y859</strain>
    </source>
</reference>
<dbReference type="Proteomes" id="UP001206924">
    <property type="component" value="Unassembled WGS sequence"/>
</dbReference>
<protein>
    <recommendedName>
        <fullName evidence="5">Lipoprotein</fullName>
    </recommendedName>
</protein>
<dbReference type="RefSeq" id="WP_255865601.1">
    <property type="nucleotide sequence ID" value="NZ_CP104263.1"/>
</dbReference>
<organism evidence="3 4">
    <name type="scientific">Arthrobacter jinronghuae</name>
    <dbReference type="NCBI Taxonomy" id="2964609"/>
    <lineage>
        <taxon>Bacteria</taxon>
        <taxon>Bacillati</taxon>
        <taxon>Actinomycetota</taxon>
        <taxon>Actinomycetes</taxon>
        <taxon>Micrococcales</taxon>
        <taxon>Micrococcaceae</taxon>
        <taxon>Arthrobacter</taxon>
    </lineage>
</organism>
<evidence type="ECO:0000256" key="1">
    <source>
        <dbReference type="SAM" id="MobiDB-lite"/>
    </source>
</evidence>
<evidence type="ECO:0000313" key="4">
    <source>
        <dbReference type="Proteomes" id="UP001206924"/>
    </source>
</evidence>
<accession>A0ABT1NSW4</accession>
<feature type="chain" id="PRO_5046191609" description="Lipoprotein" evidence="2">
    <location>
        <begin position="26"/>
        <end position="302"/>
    </location>
</feature>
<feature type="compositionally biased region" description="Polar residues" evidence="1">
    <location>
        <begin position="234"/>
        <end position="245"/>
    </location>
</feature>
<dbReference type="PROSITE" id="PS51257">
    <property type="entry name" value="PROKAR_LIPOPROTEIN"/>
    <property type="match status" value="1"/>
</dbReference>
<feature type="region of interest" description="Disordered" evidence="1">
    <location>
        <begin position="34"/>
        <end position="68"/>
    </location>
</feature>
<keyword evidence="4" id="KW-1185">Reference proteome</keyword>
<keyword evidence="2" id="KW-0732">Signal</keyword>
<feature type="signal peptide" evidence="2">
    <location>
        <begin position="1"/>
        <end position="25"/>
    </location>
</feature>
<sequence length="302" mass="31069">MESRASTRPGKVLALCAGLLLTVSACGPTAGQLQERETSASAAPSGTVAAEPSRTAYPTRPPSPVPEITAPPTQVGVTGSQVGMPQSVQDACQWLLRRDPEPASGAEAGACVSAAMAAGGGGVQTLRTDTSWLPAGTYSVRFATGPDFAMTLQDTDADLSLTIREGQRVLRKENQDISADREGTAEEAYAAILADAAELTVRPERVAALLAPAEEVAVRYGVVLDGKPCTQISGSFDTGEAQQPGNGTGPPAGSSAVLPAGSFSLCLDDFYRPVQIEITGLNQGITSKITAVNAQWGTRPLS</sequence>